<dbReference type="EMBL" id="MQVR01000017">
    <property type="protein sequence ID" value="OKL54400.1"/>
    <property type="molecule type" value="Genomic_DNA"/>
</dbReference>
<dbReference type="Proteomes" id="UP000185628">
    <property type="component" value="Unassembled WGS sequence"/>
</dbReference>
<name>A0A1Q5Q421_9ACTO</name>
<dbReference type="Gene3D" id="3.40.50.150">
    <property type="entry name" value="Vaccinia Virus protein VP39"/>
    <property type="match status" value="1"/>
</dbReference>
<reference evidence="3" key="1">
    <citation type="submission" date="2016-12" db="EMBL/GenBank/DDBJ databases">
        <authorList>
            <person name="Meng X."/>
        </authorList>
    </citation>
    <scope>NUCLEOTIDE SEQUENCE [LARGE SCALE GENOMIC DNA]</scope>
    <source>
        <strain evidence="3">DSM 19116</strain>
    </source>
</reference>
<accession>A0A1Q5Q421</accession>
<sequence>MTHESETAGLQRLLAHPDGLTLVAKLPAIHSPADILSATSKLKSEGYDAELIAAALTQQRLRAKAETKFGPFAADLLFTTEGLEQATRLDIAARHAQRFRDAGCTRVADLGCGIGTEAFAFAGLGLDVVAVDADETHAALALLNLRTFPGVSVHHARIEDLGLAALGVDGAFADPARRGSGERRFDPETWSPPLSSILALRDEVPNLGIKVAPGIAYEHFPADVAVQWTSVAGSVVEAAIWCGALAPEGSSRTALVLAADDTSATYRADISSPRAPSPTVPVAELGTYLHEVDGAILRAGALSAVADTLGAGLISARISYLTSDAPADLVGVTSFKVDAVLPAKTKTLAAELKKRDIGSLEILKRGTDIVPDVLRRQLKLRGERAATLIMTRIDGRHRAVLASRC</sequence>
<dbReference type="InterPro" id="IPR029063">
    <property type="entry name" value="SAM-dependent_MTases_sf"/>
</dbReference>
<dbReference type="SUPFAM" id="SSF53335">
    <property type="entry name" value="S-adenosyl-L-methionine-dependent methyltransferases"/>
    <property type="match status" value="1"/>
</dbReference>
<comment type="caution">
    <text evidence="2">The sequence shown here is derived from an EMBL/GenBank/DDBJ whole genome shotgun (WGS) entry which is preliminary data.</text>
</comment>
<dbReference type="RefSeq" id="WP_073716170.1">
    <property type="nucleotide sequence ID" value="NZ_MQVR01000017.1"/>
</dbReference>
<evidence type="ECO:0000313" key="2">
    <source>
        <dbReference type="EMBL" id="OKL54400.1"/>
    </source>
</evidence>
<dbReference type="CDD" id="cd02440">
    <property type="entry name" value="AdoMet_MTases"/>
    <property type="match status" value="1"/>
</dbReference>
<feature type="domain" description="THUMP-like" evidence="1">
    <location>
        <begin position="333"/>
        <end position="404"/>
    </location>
</feature>
<keyword evidence="3" id="KW-1185">Reference proteome</keyword>
<evidence type="ECO:0000259" key="1">
    <source>
        <dbReference type="Pfam" id="PF18096"/>
    </source>
</evidence>
<evidence type="ECO:0000313" key="3">
    <source>
        <dbReference type="Proteomes" id="UP000185628"/>
    </source>
</evidence>
<gene>
    <name evidence="2" type="ORF">BSZ39_04395</name>
</gene>
<protein>
    <recommendedName>
        <fullName evidence="1">THUMP-like domain-containing protein</fullName>
    </recommendedName>
</protein>
<dbReference type="AlphaFoldDB" id="A0A1Q5Q421"/>
<dbReference type="Pfam" id="PF18096">
    <property type="entry name" value="Thump_like"/>
    <property type="match status" value="1"/>
</dbReference>
<dbReference type="InterPro" id="IPR041497">
    <property type="entry name" value="Thump-like"/>
</dbReference>
<proteinExistence type="predicted"/>
<organism evidence="2 3">
    <name type="scientific">Bowdeniella nasicola</name>
    <dbReference type="NCBI Taxonomy" id="208480"/>
    <lineage>
        <taxon>Bacteria</taxon>
        <taxon>Bacillati</taxon>
        <taxon>Actinomycetota</taxon>
        <taxon>Actinomycetes</taxon>
        <taxon>Actinomycetales</taxon>
        <taxon>Actinomycetaceae</taxon>
        <taxon>Bowdeniella</taxon>
    </lineage>
</organism>
<dbReference type="OrthoDB" id="9810570at2"/>